<protein>
    <submittedName>
        <fullName evidence="3">Uncharacterized protein</fullName>
    </submittedName>
</protein>
<dbReference type="GO" id="GO:0005634">
    <property type="term" value="C:nucleus"/>
    <property type="evidence" value="ECO:0007669"/>
    <property type="project" value="TreeGrafter"/>
</dbReference>
<dbReference type="STRING" id="161767.ENSAPEP00000001307"/>
<evidence type="ECO:0000256" key="1">
    <source>
        <dbReference type="ARBA" id="ARBA00004496"/>
    </source>
</evidence>
<organism evidence="3 4">
    <name type="scientific">Amphiprion percula</name>
    <name type="common">Orange clownfish</name>
    <name type="synonym">Lutjanus percula</name>
    <dbReference type="NCBI Taxonomy" id="161767"/>
    <lineage>
        <taxon>Eukaryota</taxon>
        <taxon>Metazoa</taxon>
        <taxon>Chordata</taxon>
        <taxon>Craniata</taxon>
        <taxon>Vertebrata</taxon>
        <taxon>Euteleostomi</taxon>
        <taxon>Actinopterygii</taxon>
        <taxon>Neopterygii</taxon>
        <taxon>Teleostei</taxon>
        <taxon>Neoteleostei</taxon>
        <taxon>Acanthomorphata</taxon>
        <taxon>Ovalentaria</taxon>
        <taxon>Pomacentridae</taxon>
        <taxon>Amphiprion</taxon>
    </lineage>
</organism>
<dbReference type="Proteomes" id="UP000265080">
    <property type="component" value="Chromosome 3"/>
</dbReference>
<evidence type="ECO:0000313" key="4">
    <source>
        <dbReference type="Proteomes" id="UP000265080"/>
    </source>
</evidence>
<dbReference type="GO" id="GO:0005737">
    <property type="term" value="C:cytoplasm"/>
    <property type="evidence" value="ECO:0007669"/>
    <property type="project" value="UniProtKB-SubCell"/>
</dbReference>
<dbReference type="Ensembl" id="ENSAPET00000001340.1">
    <property type="protein sequence ID" value="ENSAPEP00000001307.1"/>
    <property type="gene ID" value="ENSAPEG00000000971.1"/>
</dbReference>
<evidence type="ECO:0000313" key="3">
    <source>
        <dbReference type="Ensembl" id="ENSAPEP00000001307.1"/>
    </source>
</evidence>
<keyword evidence="4" id="KW-1185">Reference proteome</keyword>
<name>A0A3P8RML2_AMPPE</name>
<evidence type="ECO:0000256" key="2">
    <source>
        <dbReference type="ARBA" id="ARBA00022490"/>
    </source>
</evidence>
<dbReference type="GeneTree" id="ENSGT00390000017551"/>
<reference evidence="3" key="2">
    <citation type="submission" date="2025-08" db="UniProtKB">
        <authorList>
            <consortium name="Ensembl"/>
        </authorList>
    </citation>
    <scope>IDENTIFICATION</scope>
</reference>
<sequence>MDSTLLEVLSWDTEGFARRAVVRYFIAWLSSMSSHLSVQPPTSSSLLMPSVRSVLSRGSVDLDWEVKVHTLELAELLLDEAFSGQRGYTKGNPTQTHPYAVIPNTLHTRTHNEEDVVGVLNSLVQWGVISVLLSGLVDCDRPVALRAWALDATAAMATVARAGQEAASVGGQTPCVSVCEVLRSLDLDERLDVLTRSSDHVHNSPLSLLQDILTASSARSEPDTQQEVIVDCY</sequence>
<accession>A0A3P8RML2</accession>
<dbReference type="AlphaFoldDB" id="A0A3P8RML2"/>
<reference evidence="3 4" key="1">
    <citation type="submission" date="2018-03" db="EMBL/GenBank/DDBJ databases">
        <title>Finding Nemo's genes: A chromosome-scale reference assembly of the genome of the orange clownfish Amphiprion percula.</title>
        <authorList>
            <person name="Lehmann R."/>
        </authorList>
    </citation>
    <scope>NUCLEOTIDE SEQUENCE</scope>
</reference>
<reference evidence="3" key="3">
    <citation type="submission" date="2025-09" db="UniProtKB">
        <authorList>
            <consortium name="Ensembl"/>
        </authorList>
    </citation>
    <scope>IDENTIFICATION</scope>
</reference>
<proteinExistence type="predicted"/>
<comment type="subcellular location">
    <subcellularLocation>
        <location evidence="1">Cytoplasm</location>
    </subcellularLocation>
</comment>
<dbReference type="InterPro" id="IPR038904">
    <property type="entry name" value="BRAT1"/>
</dbReference>
<dbReference type="PANTHER" id="PTHR21331">
    <property type="entry name" value="BRCA1-ASSOCIATED ATM ACTIVATOR 1"/>
    <property type="match status" value="1"/>
</dbReference>
<dbReference type="PANTHER" id="PTHR21331:SF2">
    <property type="entry name" value="BRCA1-ASSOCIATED ATM ACTIVATOR 1"/>
    <property type="match status" value="1"/>
</dbReference>
<keyword evidence="2" id="KW-0963">Cytoplasm</keyword>
<dbReference type="OMA" id="LHTRTHN"/>
<dbReference type="GO" id="GO:0008283">
    <property type="term" value="P:cell population proliferation"/>
    <property type="evidence" value="ECO:0007669"/>
    <property type="project" value="InterPro"/>
</dbReference>
<dbReference type="GO" id="GO:0006974">
    <property type="term" value="P:DNA damage response"/>
    <property type="evidence" value="ECO:0007669"/>
    <property type="project" value="InterPro"/>
</dbReference>